<evidence type="ECO:0000256" key="1">
    <source>
        <dbReference type="SAM" id="MobiDB-lite"/>
    </source>
</evidence>
<organism evidence="2">
    <name type="scientific">Candidatus Berkiella aquae</name>
    <dbReference type="NCBI Taxonomy" id="295108"/>
    <lineage>
        <taxon>Bacteria</taxon>
        <taxon>Pseudomonadati</taxon>
        <taxon>Pseudomonadota</taxon>
        <taxon>Gammaproteobacteria</taxon>
        <taxon>Candidatus Berkiellales</taxon>
        <taxon>Candidatus Berkiellaceae</taxon>
        <taxon>Candidatus Berkiella</taxon>
    </lineage>
</organism>
<dbReference type="AlphaFoldDB" id="A0A0Q9YR28"/>
<dbReference type="EMBL" id="LKAJ01000020">
    <property type="protein sequence ID" value="KRG18467.1"/>
    <property type="molecule type" value="Genomic_DNA"/>
</dbReference>
<dbReference type="Gene3D" id="6.10.140.100">
    <property type="match status" value="1"/>
</dbReference>
<sequence>MLSSVLSPDSMLATLGVAEEDRAALRQIWQTLSNVTFGLAARIYNEYRALTPEQRTAIRQNIVSGVNNLAQELNAAFNRNDIRAGLALLAHSQPRIEALPDEDTLRPRPTAVPAITYSTPTRLSHHSSINSRIENIDAALTAAHPRESQLSDHLLQQALAQSEADAFDADLAEALRQSVAAHQAQQSQEDDERPVTLASTRKNTPKKSEKKATAPVATDESDDEDFQKAIAASLEELPKAITPNLKKHHTNARNEEKNAEDEDLARKKKARRKK</sequence>
<dbReference type="RefSeq" id="WP_075067589.1">
    <property type="nucleotide sequence ID" value="NZ_LKAJ02000001.1"/>
</dbReference>
<evidence type="ECO:0000313" key="3">
    <source>
        <dbReference type="EMBL" id="MCS5709912.1"/>
    </source>
</evidence>
<name>A0A0Q9YR28_9GAMM</name>
<gene>
    <name evidence="3" type="ORF">HT99x_000580</name>
    <name evidence="2" type="ORF">HT99x_02998</name>
</gene>
<reference evidence="3" key="2">
    <citation type="journal article" date="2016" name="Genome Announc.">
        <title>Draft Genome Sequences of Two Novel Amoeba-Resistant Intranuclear Bacteria, 'Candidatus Berkiella cookevillensis' and 'Candidatus Berkiella aquae'.</title>
        <authorList>
            <person name="Mehari Y.T."/>
            <person name="Arivett B.A."/>
            <person name="Farone A.L."/>
            <person name="Gunderson J.H."/>
            <person name="Farone M.B."/>
        </authorList>
    </citation>
    <scope>NUCLEOTIDE SEQUENCE</scope>
    <source>
        <strain evidence="3">HT99</strain>
    </source>
</reference>
<proteinExistence type="predicted"/>
<evidence type="ECO:0000313" key="2">
    <source>
        <dbReference type="EMBL" id="KRG18467.1"/>
    </source>
</evidence>
<feature type="compositionally biased region" description="Low complexity" evidence="1">
    <location>
        <begin position="178"/>
        <end position="187"/>
    </location>
</feature>
<comment type="caution">
    <text evidence="2">The sequence shown here is derived from an EMBL/GenBank/DDBJ whole genome shotgun (WGS) entry which is preliminary data.</text>
</comment>
<evidence type="ECO:0000313" key="4">
    <source>
        <dbReference type="Proteomes" id="UP000051497"/>
    </source>
</evidence>
<protein>
    <submittedName>
        <fullName evidence="2">Uncharacterized protein</fullName>
    </submittedName>
</protein>
<dbReference type="InterPro" id="IPR003903">
    <property type="entry name" value="UIM_dom"/>
</dbReference>
<accession>A0A0Q9YR28</accession>
<dbReference type="EMBL" id="LKAJ02000001">
    <property type="protein sequence ID" value="MCS5709912.1"/>
    <property type="molecule type" value="Genomic_DNA"/>
</dbReference>
<reference evidence="2" key="1">
    <citation type="submission" date="2015-09" db="EMBL/GenBank/DDBJ databases">
        <title>Draft Genome Sequences of Two Novel Amoeba-resistant Intranuclear Bacteria, Candidatus Berkiella cookevillensis and Candidatus Berkiella aquae.</title>
        <authorList>
            <person name="Mehari Y.T."/>
            <person name="Arivett B.A."/>
            <person name="Farone A.L."/>
            <person name="Gunderson J.H."/>
            <person name="Farone M.B."/>
        </authorList>
    </citation>
    <scope>NUCLEOTIDE SEQUENCE [LARGE SCALE GENOMIC DNA]</scope>
    <source>
        <strain evidence="2">HT99</strain>
    </source>
</reference>
<dbReference type="STRING" id="295108.HT99x_02998"/>
<keyword evidence="4" id="KW-1185">Reference proteome</keyword>
<feature type="region of interest" description="Disordered" evidence="1">
    <location>
        <begin position="178"/>
        <end position="274"/>
    </location>
</feature>
<dbReference type="PROSITE" id="PS50330">
    <property type="entry name" value="UIM"/>
    <property type="match status" value="1"/>
</dbReference>
<dbReference type="Proteomes" id="UP000051497">
    <property type="component" value="Unassembled WGS sequence"/>
</dbReference>
<reference evidence="3" key="3">
    <citation type="submission" date="2021-06" db="EMBL/GenBank/DDBJ databases">
        <title>Genomic Description and Analysis of Intracellular Bacteria, Candidatus Berkiella cookevillensis and Candidatus Berkiella aquae.</title>
        <authorList>
            <person name="Kidane D.T."/>
            <person name="Mehari Y.T."/>
            <person name="Rice F.C."/>
            <person name="Arivett B.A."/>
            <person name="Farone A.L."/>
            <person name="Berk S.G."/>
            <person name="Farone M.B."/>
        </authorList>
    </citation>
    <scope>NUCLEOTIDE SEQUENCE</scope>
    <source>
        <strain evidence="3">HT99</strain>
    </source>
</reference>